<feature type="compositionally biased region" description="Basic residues" evidence="6">
    <location>
        <begin position="3385"/>
        <end position="3394"/>
    </location>
</feature>
<feature type="non-terminal residue" evidence="10">
    <location>
        <position position="1"/>
    </location>
</feature>
<dbReference type="InterPro" id="IPR000152">
    <property type="entry name" value="EGF-type_Asp/Asn_hydroxyl_site"/>
</dbReference>
<dbReference type="PANTHER" id="PTHR39072">
    <property type="entry name" value="RE48511P"/>
    <property type="match status" value="1"/>
</dbReference>
<feature type="compositionally biased region" description="Low complexity" evidence="6">
    <location>
        <begin position="2186"/>
        <end position="2201"/>
    </location>
</feature>
<organism evidence="10 11">
    <name type="scientific">Larinioides sclopetarius</name>
    <dbReference type="NCBI Taxonomy" id="280406"/>
    <lineage>
        <taxon>Eukaryota</taxon>
        <taxon>Metazoa</taxon>
        <taxon>Ecdysozoa</taxon>
        <taxon>Arthropoda</taxon>
        <taxon>Chelicerata</taxon>
        <taxon>Arachnida</taxon>
        <taxon>Araneae</taxon>
        <taxon>Araneomorphae</taxon>
        <taxon>Entelegynae</taxon>
        <taxon>Araneoidea</taxon>
        <taxon>Araneidae</taxon>
        <taxon>Larinioides</taxon>
    </lineage>
</organism>
<dbReference type="InterPro" id="IPR001881">
    <property type="entry name" value="EGF-like_Ca-bd_dom"/>
</dbReference>
<dbReference type="Pfam" id="PF07645">
    <property type="entry name" value="EGF_CA"/>
    <property type="match status" value="1"/>
</dbReference>
<feature type="compositionally biased region" description="Polar residues" evidence="6">
    <location>
        <begin position="3291"/>
        <end position="3301"/>
    </location>
</feature>
<keyword evidence="7" id="KW-0812">Transmembrane</keyword>
<sequence length="6647" mass="729436">EDTGNHLCPESTGGEDPFEVEMKKRRRRNPHNRNDPVVYPSGIISAFIGTEVNGDRTTYHTTQLYRTYVDGSYTEILHSTSMISPTPTLNDDRRMESTTNVHRFGSLNSGKVYLTAVNEPRSSIGNLELDSGIEVSGTFLPPVGFMSTKQFGLDISARTIGTLYPAKSESSIILVTGTAGTFVQRGPTADITYPVFTGSYISGLENPTTYKFFFGNHPLTSDVKVILPTASANVFESTERYEAEESGLQGSISRRNDVIEDSLNNANEYGDQPKPFYVSSNKSEEYYQSLPTMQPDIKPLAVTRYVQPSVYPETGEPVLAVADGNTIGVVGTIRRPNKETTLRGHEGYHRQGRLYNPSATGRRVGQGGATIITDQFFFPGHRIETSVVGDASVAYNRDITNAFYNVDGFSVQDQLRRFVKPSVVKDKRLTRTVGLYGPIYEVDDLSLSHSTLKPSSEENFSTTSSTENELNDEDFTTTLYGFAEFSTRISGTHYIFLPASTRPRTFTPRVTRTSFSSGVSIPPKNPNSSDKDNPEAFFRKPLFGTETREFISQKSMFTSTVKEPVEIQKTMFTSTVMTKQPDDRSRARKVDSTIDTVIAETLPLDLATVYTSANDRTASINDGRLFFNLQSMKKHSMLKDNSLTLDISEIVDSVEGIEGNIEPTHPTGLVSSITGTEIYDGTTTHWTTLIFGTYIDNTYAHVIESTSSIFFTVSKTASPEETLLRERETSEDKYASLFPEEKFSMTNLESSTENKIEILSSLSDLSSVSSSSQSMPENIISATPKLEILTSGFILPGLRSIPAEENIKVESSQTISPESSIHISSETSSSHITPGVVYTNEEITTSHNSEKTEDDAIHILTDGFILPGAIQPTISSSALNIDEVSRESKDLKLTSTDNLLDIVNRRISDISTSIDIESTNIDSAVSETEMVLETTSQHKSTALSESDSETVTRESETSPSLVFLTGDFILPGMVTEHETKVSTEDKFISNTITNDFIIPSTSNMNENLPSTDDSNSSPESLSILTDGFILPGVAQSSRSSETHSTTINVLPSSALLTADNYLTEEENDKNEIASGRSAGNEEKTIILDTDIKPSKSIALSDEEERPNDLSENENNRSGKALNIVFHSTDSPNAEELLPSISFPITYFTTSTYFTTYLTEGSRVVTSRKETISNVYTDSEQLKLAKLNPTETIIMPHIQPTKSIAPSDDLTTFTYFTTFYKDGSKIVSSSVETKSDIFAETSTSSPELESSLTVLTYPTTYYTTLTYFTTLVQEGSSKVVSNEAVISNVVSPLSGENSKPELISSTETAPLTIAPDGVTPTTYFTTFTYYTTYHKDGTTSVSTNHKTISNILYGTESITSTPATKVDAIMSTDNDFSEESKLATYFTTYTYYTTYLRDGNPVVSSREEIVSNVRAIGATNTPELTSRNKDVTSSSIETTFYTTYTYYTTLLMDGTSTVSTRKEIVSNILGGSITSSNLPAITRTDSPIIIASTPTVKTYFTTYTYYTTYLRDGSSVISTREDTVTNFITENPATVTISTPILPSRSFTTYYTTLTSYYTLFNGGIRSVSTVYSTLTDVVALETSSLDLKSTIRTSPSLTSYYSTDVILSTISSSSKPVISKKEDIPSRVTTLENDIQPATIAHAITPILPSDKHVIKPTDAVTKTYYTTYTFFTTYLSRGQPSVSTRLETITNYATENLQSRTLTLADSINPTTPSIQSYSTSIQGSVDSSVNDEKHFIASHNTPITHYTTYTFFTTALSQGTSIIHSRTHVVSSVVNNEATKTDIKIPSTSNDLISFTKPLPLASSVNTVYTTFTYYTTIFSNESPIIKTRYETSTNVITITATPTATENVIKATSDLEAAEGELYEKRVHPTPVITYYTTHTYVTTSVDPYGQTNFITREVVASATVKQDLNVANNLEPSSTQPCCTVSTSYPYTFYTTYTYYTTRFHGDKPIINTRYETLTNVIKAPIQNAATVISSDEAIKKNSITRTYPTILSTKDTSTTQILPTPSSNYESASPREKVSEVVKTHRIYNETESSTPNPKDELELRILNGIDKISSLPVIEISSNFSDENIKFIENTTTISSLSTESNNLSEASAEIQETTELDKITTTAVSTTDDETTNNSTNDILVATEPSGNISIVNETNNTTLETETTIKVTPVETTTIEIPKRGIFSRRRNRPTYRPRPSFRSSTSSTSSSTKAVERTSTTRAPLSFNRRNSTRLSYRRPSLAPRPNPLQRIRPVRPSLTTSASIIADETTTKRRRRSINPLQSGFSNKPLTRKLLFANHEETFEGISKNNDLISSGSNSSPEGKNQENQLGLIRTMESKMINNGVTTVYGTEIHGTFINGVYAQVAQTKVRIHTDTSNEIDKTPINATPSLNSFRSSEIQTNKVGLVSSKLSTAVKDGVTTIYTTNVYGTYIGEVYAHLAQTTSNIIQPTATTQNPYPTGLVSSVTRSEDNFGTITLWTTQIYGTFVNNYYAHIASTHSNVFINPKASLPVQPLSSFQNNLLSETPFKPPTPTARSVDASKIYKTGLLSSIVSEEEKDGTTTQYVTSIYGTYIGEHYAKHAKTSSKIIAPTSSESSRSVGLISTIVNSVVNQNIVTLFKTEIFGTYLGQHYAQLARTSTEYKFLTSETPKPTTTTPIKQKTGFLSSSIVRSEINSGTTTMHINEIYGTYIGNAYAHIAKSTTKVIQPTQIENKGQVVQSTENLQKTGLISSSIKTEVNDGTTTLHISEVHGTFVGNYYAHVARRTSTILPFTLAPSTPIEPLPPSTTNAKSEGLISSEIKTEVNQGTTTLHTREIHGTFINGFYAHVARSTSNVITLTPTSSTPNTGLISAITSSEINNGILTLHTTEIYGTRINGFYAHIARSTSNIVTSTAAPETSSKILGVISATTSTEINNGDTTLHRTSVIGTEIDGVYVQSVKVTSSVIFATRLYPDAITKTLFETESKTILLGGTAKDDLDTARVNELGNGNQFASLIDEGDLEIKSPLNSGIDLLSPSLNSEITTLESSTEITPTLEILSTEAYSSNKVLESSLPEISTTESVISTTSSTLSLEDSKTETNFQSITTEKTTTSSRPEDDDDYNDYNDNKTFNDKESVTSKPNSQEQTSPRKNKTPPISSSRTSDSNNEYDDYEFDNDYDELGEKKRNRKVTPSLSSSLFKNTRQSKRKTDTFNDRDYENYDDYDYHEDESSSIKPTKTTSEVSTSKETPSSSIRIRPFTGRGRPTFTTTTRSSTKASFTIQFRRPSRTRNSRAFGHRSDSENDFDDELNSEDDEGDIEASEAVVTTATPQVISFSRRKPFGGSRFQPLSRNTPSTTTSRPLSIGRNRRPFGRSTATSPSPTPSIKDNDPDYEENTTEDDDFDDYDEISDKKDVNRNRNFRSTRRPPSRISRFGERRSASNKRGSFRHREEEETENDDFDSTTPNYRNSRNRINQRKPSRGRYNRNNSQSLKASFNSVSRDEDDDSQSLQPINRLRNNNRNRRPSYNPRTKRLSKTASETQTIKKPYLTVTSVVTTVKTLPIYHGFRTSYATLTTTALDTSIIHPTQYSEVISDDITKTVFYTKTGYPDGIENLHTTITEVVVTTTSLASVKLVPIKIGYSTRTDTITDIQVLTTLSTLLSVLTPDTPQPTAFPQQFQPNFYPQLGPQNPDFGLVASANSFVTTQIVTSTTVVPIILRGRTILSTLTTTSTAESTVVQTVQVPQVPQPQPNFIPQPYFAFQPLTTLLTLYVTGEHGELKPVVTTVTVPLYQQPVFHTKVARSLQQSIPSEHTLKTADIMDIQLMSSLGRGADRDVDIDTHYDQLLSSGLEEINDLGEIQSTSLKTEPLDSTRISNTHHGIISYDVTTISKGPLTEIYEQKVTVNLDTNESKLKQNEIERSKELYGLESRYSFRKLQQFIEEEPIFRPQRDFTRLRRPPANVVLATATERRPEVQPTERIPPRPRQSPPNRRFPSETSNIGFSDVPRNEFQGTSFARRPVRRPINNNFRPLSERRPFTSSNFENELRDSPIVTSQPSTAFDDVEKIQDLLTSLQNENRNVNSFNGFVGSPTETETSNGFRPLNNPPGLRRGPGPAIDDGPAPVPPGFSVRPRRLRITRPVNSEETLNGGLRRVTRIRSPIIEATTVNIENEIKSTTSIVSKDLFTEEASKDDDLGDETSNTAGENIAGRRTVIRRLKPSFIPGDGSGPRRPLVVRRTRINENLPSSIVTKSVEEVTPTPSSVSVEGNSDTGVDIITSDSDSDNLSTSDANDSIKPPVKKVIRLRKPENGETLQTGARRRIVVSRRPGSSEFTSHAQGRGPVSDSNLIAENGNLLHNSDNDLDGFNKIDPILNSRSIDPLSLLSVYATKTYPITYFTTLTYFTTFLHGPDVNYASREATFSNVIGQTLNPNLVKMFKSNNGRISPTNAESVIHLASRTLGDTTTIVNLASQQNIYNSEIYKNLNNLVLISEMTQSANTPVIKPTSTQNLISPTRTPINAIATLPKTYLTLFTYFYTFFDGARASTTTRAETMTNVASDPLAYLTESIGTSIDENGYLILGAETRTLHLGSREVEGTTTEVNLGLKTLIQIDGVRNVILEPTQQFQYITPSRTSQTESSSSTVATYESSKAVVLDSSYSSANELYDTSQQSTTSETIPLYSNGLDEASNVVVGPRPVVKVTSVIHKPTGPLRSGVFEPRPGVRVRVRPVVSRRLVPSDLASSFDISFDNNDLSTEYPYESLASPQYVPPGVHMSVMSTPVLEDAFVTTMLLPSEGAGNDNEIASGAVEIDPSSSGGNVVPTRKKLKVTVRRPQSESISRTHTRFVLPSRFEITSKPRFYVVTRTGALGVVSNTQRPFTVKVSRKLKPTTTAENNLVPPSTTVIYDTFTTLTSVPVIFGLDTSYRNVLLTTSSPITVSFVPTPTFESGTAIAPSTVVLTFFTTTTFTIPYVVGDETIFTTLEETNSRIVTQTLGADSPSYLTVTRTPSFDSIIPTILPITSVEFGFDGPITHTLSSAPNDQITGTPTYGSISPTSVLYETKTFYTTYTFFSTFFAGTDAVVSSSEQVVTNVVTVPITSDVIQPSSIETEDIGPLTVFDTSETILTKTNYNTVTFYATLFSDTSSFVTPIEEVETQLQKITETYTITRTIVPTPSASLEPSTITPTRSLTTEEERSVVVTQTLYTTFTNFVTLFQGTDTVVTNLEETISNVVTLTVPESAASSFTITPTSSIYEETSETFLLSSFPSYTTREVLSTQTHYLTLFNNGESLLSSIEEVVTTYVTELSVPSSSPSYSPETYLTSSPEFILISSQLPSYMFESPSPTETTEIETTSEIQTYHPELVPSIRKIYSTLTFYTTYYSDTSSIVASQTEVLTSYVTLFVPPSLISSSTTSTTTTPTETSTIIEPTSTTDPSVFVFTTTDYSTLTLYTTLFSGDEIVVISSEHVVPEVITATITPSSTTPAETTTTNESVLTFLTTFTYYTTRFSGTDPIITSSESVVTQYVTIEAPPSISSTSEVIIESTPVVETIIGVSTAVGSDIASSLGDDMKGMEIIGVSSAVATGIEASPSVETKIQVESKIHSEVGSTPIFSIPEVVSSKEMETSSRVDISSSFMPSEGSDTTSISTPVLVSFSSESTAETEDTSLPVTSTSILMKETELIGVDGKKTSLAPSDTLILVTGTDGFVTKLAEFDSLALSPVYIPPSKEASPSPSSEIKPATVIELSDLLGGNTALGGDIGLAIQDIVSRITGKKNKTETDDVMTDIAITELTTEDQKLTTVDQKTTETTPRTTELSDDTTGTEGIETTTESSTEKELKKDIKMDSKEIDYPVFILPDKSQSEQDTSKSEDLAPVYVATTDETYKPIHSYSVTTEVSEENLKSSSSHSVSTSVITGARTVFIVPTKSAKDHDATKDSYSVISETNTKDRTPRIEIIDNTVVDSSMTSSEKSASAETPRLKPSIGTSIISGIRTIFFGSGADKTIPTSEETNAPKTEDTLLGRANIEIEKPKTFTTVTKDGTTVISRTTSGATTIFFPGQIPKHTAPVMSTRYITSVESITRTLALTTTRTYYTRDSTLTVPSVYTTTIPPRTFVSTIIGSRTILGILPEPTETIQIHKTQNPSERTTTVTTTTLIFNSIPSTVIRTLVLPTGVPTKTVTSASSSVLSSPETNVFNAGTERPAKPPEVGDSTSINEDNLIKSSEKSDVVNSVQKQRDETYLRAAGPRLYESRPDVILDQNVHRPPIVVTDKPKPEDDPFMNGRNGVCDPKCQPYKKEMCKEAKGLWTCQCRPGHARRDSHEICREIQTFVMLLKVVKMGNESVNFSSRLSDSDSEEYKHFVRNVEEGIADAYSITNMKDHLWDAEVNQVLPVDIMQSSALTQQPTTLASEEGGVLVNLTLKVSKSVSGNLLEQELMRSLQNLGMRVGDSSLLAAPLSQNVQDYDECMDDRQNDCALRATCINLEGSFTCQCEEGYEDMDRSLPGRVCLAKTENCNYCHGRGDCLRGDDDKTFCRCQPMFVGRRCEINGLVLAVALPTAVAVVVVLLCFVLCCCRKCRKKSPSPSGGDPGSVFRGIALKGPVGGTLDRKAMIDTSSESSGEHGRKGIPFDGYQESGDVTPHKGSRRSDLSLNRSLSTGYTSPPVMIPRAKQPPGQKPMNYTVYDGQVYVW</sequence>
<feature type="compositionally biased region" description="Basic and acidic residues" evidence="6">
    <location>
        <begin position="1079"/>
        <end position="1093"/>
    </location>
</feature>
<feature type="compositionally biased region" description="Acidic residues" evidence="6">
    <location>
        <begin position="3135"/>
        <end position="3148"/>
    </location>
</feature>
<feature type="compositionally biased region" description="Basic residues" evidence="6">
    <location>
        <begin position="3436"/>
        <end position="3450"/>
    </location>
</feature>
<keyword evidence="1 5" id="KW-0245">EGF-like domain</keyword>
<evidence type="ECO:0000259" key="8">
    <source>
        <dbReference type="PROSITE" id="PS50024"/>
    </source>
</evidence>
<dbReference type="PROSITE" id="PS00010">
    <property type="entry name" value="ASX_HYDROXYL"/>
    <property type="match status" value="1"/>
</dbReference>
<feature type="compositionally biased region" description="Polar residues" evidence="6">
    <location>
        <begin position="3451"/>
        <end position="3465"/>
    </location>
</feature>
<feature type="compositionally biased region" description="Polar residues" evidence="6">
    <location>
        <begin position="3106"/>
        <end position="3131"/>
    </location>
</feature>
<gene>
    <name evidence="10" type="ORF">LARSCL_LOCUS19987</name>
</gene>
<feature type="compositionally biased region" description="Polar residues" evidence="6">
    <location>
        <begin position="3069"/>
        <end position="3082"/>
    </location>
</feature>
<feature type="region of interest" description="Disordered" evidence="6">
    <location>
        <begin position="4155"/>
        <end position="4176"/>
    </location>
</feature>
<feature type="compositionally biased region" description="Basic residues" evidence="6">
    <location>
        <begin position="3484"/>
        <end position="3501"/>
    </location>
</feature>
<reference evidence="10 11" key="1">
    <citation type="submission" date="2024-04" db="EMBL/GenBank/DDBJ databases">
        <authorList>
            <person name="Rising A."/>
            <person name="Reimegard J."/>
            <person name="Sonavane S."/>
            <person name="Akerstrom W."/>
            <person name="Nylinder S."/>
            <person name="Hedman E."/>
            <person name="Kallberg Y."/>
        </authorList>
    </citation>
    <scope>NUCLEOTIDE SEQUENCE [LARGE SCALE GENOMIC DNA]</scope>
</reference>
<keyword evidence="3" id="KW-0677">Repeat</keyword>
<feature type="compositionally biased region" description="Polar residues" evidence="6">
    <location>
        <begin position="935"/>
        <end position="945"/>
    </location>
</feature>
<feature type="region of interest" description="Disordered" evidence="6">
    <location>
        <begin position="511"/>
        <end position="535"/>
    </location>
</feature>
<feature type="compositionally biased region" description="Low complexity" evidence="6">
    <location>
        <begin position="3315"/>
        <end position="3330"/>
    </location>
</feature>
<feature type="region of interest" description="Disordered" evidence="6">
    <location>
        <begin position="2002"/>
        <end position="2021"/>
    </location>
</feature>
<dbReference type="EMBL" id="CAXIEN010000407">
    <property type="protein sequence ID" value="CAL1296871.1"/>
    <property type="molecule type" value="Genomic_DNA"/>
</dbReference>
<dbReference type="Gene3D" id="2.10.25.10">
    <property type="entry name" value="Laminin"/>
    <property type="match status" value="1"/>
</dbReference>
<dbReference type="PROSITE" id="PS01187">
    <property type="entry name" value="EGF_CA"/>
    <property type="match status" value="1"/>
</dbReference>
<keyword evidence="11" id="KW-1185">Reference proteome</keyword>
<keyword evidence="7" id="KW-0472">Membrane</keyword>
<evidence type="ECO:0000259" key="9">
    <source>
        <dbReference type="PROSITE" id="PS50026"/>
    </source>
</evidence>
<dbReference type="CDD" id="cd00054">
    <property type="entry name" value="EGF_CA"/>
    <property type="match status" value="1"/>
</dbReference>
<dbReference type="SMART" id="SM00179">
    <property type="entry name" value="EGF_CA"/>
    <property type="match status" value="1"/>
</dbReference>
<feature type="compositionally biased region" description="Low complexity" evidence="6">
    <location>
        <begin position="4234"/>
        <end position="4258"/>
    </location>
</feature>
<feature type="region of interest" description="Disordered" evidence="6">
    <location>
        <begin position="2170"/>
        <end position="2242"/>
    </location>
</feature>
<feature type="compositionally biased region" description="Low complexity" evidence="6">
    <location>
        <begin position="5766"/>
        <end position="5791"/>
    </location>
</feature>
<dbReference type="PROSITE" id="PS50024">
    <property type="entry name" value="SEA"/>
    <property type="match status" value="1"/>
</dbReference>
<feature type="domain" description="EGF-like" evidence="9">
    <location>
        <begin position="6468"/>
        <end position="6503"/>
    </location>
</feature>
<feature type="region of interest" description="Disordered" evidence="6">
    <location>
        <begin position="3933"/>
        <end position="4021"/>
    </location>
</feature>
<keyword evidence="2" id="KW-0732">Signal</keyword>
<evidence type="ECO:0000256" key="2">
    <source>
        <dbReference type="ARBA" id="ARBA00022729"/>
    </source>
</evidence>
<feature type="region of interest" description="Disordered" evidence="6">
    <location>
        <begin position="6146"/>
        <end position="6173"/>
    </location>
</feature>
<dbReference type="SMART" id="SM00181">
    <property type="entry name" value="EGF"/>
    <property type="match status" value="3"/>
</dbReference>
<proteinExistence type="predicted"/>
<feature type="compositionally biased region" description="Polar residues" evidence="6">
    <location>
        <begin position="4223"/>
        <end position="4233"/>
    </location>
</feature>
<feature type="region of interest" description="Disordered" evidence="6">
    <location>
        <begin position="1066"/>
        <end position="1115"/>
    </location>
</feature>
<evidence type="ECO:0000256" key="6">
    <source>
        <dbReference type="SAM" id="MobiDB-lite"/>
    </source>
</evidence>
<feature type="compositionally biased region" description="Polar residues" evidence="6">
    <location>
        <begin position="2206"/>
        <end position="2224"/>
    </location>
</feature>
<name>A0AAV2BM55_9ARAC</name>
<feature type="domain" description="EGF-like" evidence="9">
    <location>
        <begin position="6420"/>
        <end position="6460"/>
    </location>
</feature>
<feature type="compositionally biased region" description="Low complexity" evidence="6">
    <location>
        <begin position="3044"/>
        <end position="3061"/>
    </location>
</feature>
<feature type="compositionally biased region" description="Basic residues" evidence="6">
    <location>
        <begin position="2174"/>
        <end position="2184"/>
    </location>
</feature>
<feature type="region of interest" description="Disordered" evidence="6">
    <location>
        <begin position="6571"/>
        <end position="6630"/>
    </location>
</feature>
<feature type="compositionally biased region" description="Acidic residues" evidence="6">
    <location>
        <begin position="3357"/>
        <end position="3374"/>
    </location>
</feature>
<dbReference type="SUPFAM" id="SSF57184">
    <property type="entry name" value="Growth factor receptor domain"/>
    <property type="match status" value="1"/>
</dbReference>
<evidence type="ECO:0000256" key="4">
    <source>
        <dbReference type="ARBA" id="ARBA00023157"/>
    </source>
</evidence>
<dbReference type="Pfam" id="PF15950">
    <property type="entry name" value="DUF4758"/>
    <property type="match status" value="12"/>
</dbReference>
<feature type="domain" description="SEA" evidence="8">
    <location>
        <begin position="6283"/>
        <end position="6416"/>
    </location>
</feature>
<dbReference type="SMART" id="SM00200">
    <property type="entry name" value="SEA"/>
    <property type="match status" value="1"/>
</dbReference>
<feature type="region of interest" description="Disordered" evidence="6">
    <location>
        <begin position="935"/>
        <end position="957"/>
    </location>
</feature>
<feature type="region of interest" description="Disordered" evidence="6">
    <location>
        <begin position="5759"/>
        <end position="5797"/>
    </location>
</feature>
<evidence type="ECO:0000256" key="7">
    <source>
        <dbReference type="SAM" id="Phobius"/>
    </source>
</evidence>
<dbReference type="InterPro" id="IPR031866">
    <property type="entry name" value="DUF4758"/>
</dbReference>
<evidence type="ECO:0000313" key="11">
    <source>
        <dbReference type="Proteomes" id="UP001497382"/>
    </source>
</evidence>
<protein>
    <submittedName>
        <fullName evidence="10">Uncharacterized protein</fullName>
    </submittedName>
</protein>
<dbReference type="InterPro" id="IPR000742">
    <property type="entry name" value="EGF"/>
</dbReference>
<dbReference type="InterPro" id="IPR009030">
    <property type="entry name" value="Growth_fac_rcpt_cys_sf"/>
</dbReference>
<accession>A0AAV2BM55</accession>
<feature type="compositionally biased region" description="Acidic residues" evidence="6">
    <location>
        <begin position="3269"/>
        <end position="3287"/>
    </location>
</feature>
<feature type="transmembrane region" description="Helical" evidence="7">
    <location>
        <begin position="6507"/>
        <end position="6531"/>
    </location>
</feature>
<evidence type="ECO:0000256" key="1">
    <source>
        <dbReference type="ARBA" id="ARBA00022536"/>
    </source>
</evidence>
<dbReference type="PROSITE" id="PS50026">
    <property type="entry name" value="EGF_3"/>
    <property type="match status" value="2"/>
</dbReference>
<comment type="caution">
    <text evidence="10">The sequence shown here is derived from an EMBL/GenBank/DDBJ whole genome shotgun (WGS) entry which is preliminary data.</text>
</comment>
<feature type="region of interest" description="Disordered" evidence="6">
    <location>
        <begin position="3041"/>
        <end position="3507"/>
    </location>
</feature>
<feature type="compositionally biased region" description="Polar residues" evidence="6">
    <location>
        <begin position="3158"/>
        <end position="3170"/>
    </location>
</feature>
<feature type="compositionally biased region" description="Low complexity" evidence="6">
    <location>
        <begin position="3200"/>
        <end position="3242"/>
    </location>
</feature>
<keyword evidence="4 5" id="KW-1015">Disulfide bond</keyword>
<dbReference type="FunFam" id="2.10.25.10:FF:000038">
    <property type="entry name" value="Fibrillin 2"/>
    <property type="match status" value="1"/>
</dbReference>
<feature type="region of interest" description="Disordered" evidence="6">
    <location>
        <begin position="4216"/>
        <end position="4259"/>
    </location>
</feature>
<dbReference type="InterPro" id="IPR018097">
    <property type="entry name" value="EGF_Ca-bd_CS"/>
</dbReference>
<evidence type="ECO:0000256" key="5">
    <source>
        <dbReference type="PROSITE-ProRule" id="PRU00076"/>
    </source>
</evidence>
<feature type="region of interest" description="Disordered" evidence="6">
    <location>
        <begin position="1000"/>
        <end position="1022"/>
    </location>
</feature>
<feature type="region of interest" description="Disordered" evidence="6">
    <location>
        <begin position="1"/>
        <end position="37"/>
    </location>
</feature>
<feature type="compositionally biased region" description="Polar residues" evidence="6">
    <location>
        <begin position="2002"/>
        <end position="2016"/>
    </location>
</feature>
<dbReference type="InterPro" id="IPR049883">
    <property type="entry name" value="NOTCH1_EGF-like"/>
</dbReference>
<feature type="disulfide bond" evidence="5">
    <location>
        <begin position="6493"/>
        <end position="6502"/>
    </location>
</feature>
<evidence type="ECO:0000313" key="10">
    <source>
        <dbReference type="EMBL" id="CAL1296871.1"/>
    </source>
</evidence>
<evidence type="ECO:0000256" key="3">
    <source>
        <dbReference type="ARBA" id="ARBA00022737"/>
    </source>
</evidence>
<dbReference type="PANTHER" id="PTHR39072:SF2">
    <property type="match status" value="1"/>
</dbReference>
<dbReference type="PROSITE" id="PS00022">
    <property type="entry name" value="EGF_1"/>
    <property type="match status" value="1"/>
</dbReference>
<feature type="compositionally biased region" description="Basic and acidic residues" evidence="6">
    <location>
        <begin position="3175"/>
        <end position="3186"/>
    </location>
</feature>
<dbReference type="GO" id="GO:0005509">
    <property type="term" value="F:calcium ion binding"/>
    <property type="evidence" value="ECO:0007669"/>
    <property type="project" value="InterPro"/>
</dbReference>
<dbReference type="Proteomes" id="UP001497382">
    <property type="component" value="Unassembled WGS sequence"/>
</dbReference>
<feature type="compositionally biased region" description="Basic and acidic residues" evidence="6">
    <location>
        <begin position="3094"/>
        <end position="3105"/>
    </location>
</feature>
<comment type="caution">
    <text evidence="5">Lacks conserved residue(s) required for the propagation of feature annotation.</text>
</comment>
<dbReference type="InterPro" id="IPR000082">
    <property type="entry name" value="SEA_dom"/>
</dbReference>
<keyword evidence="7" id="KW-1133">Transmembrane helix</keyword>